<evidence type="ECO:0000259" key="4">
    <source>
        <dbReference type="SMART" id="SM00363"/>
    </source>
</evidence>
<keyword evidence="5" id="KW-0489">Methyltransferase</keyword>
<dbReference type="Gene3D" id="3.10.290.10">
    <property type="entry name" value="RNA-binding S4 domain"/>
    <property type="match status" value="1"/>
</dbReference>
<feature type="domain" description="RNA-binding S4" evidence="4">
    <location>
        <begin position="3"/>
        <end position="66"/>
    </location>
</feature>
<dbReference type="RefSeq" id="WP_023789517.1">
    <property type="nucleotide sequence ID" value="NC_022998.1"/>
</dbReference>
<evidence type="ECO:0000256" key="2">
    <source>
        <dbReference type="ARBA" id="ARBA00029460"/>
    </source>
</evidence>
<dbReference type="Gene3D" id="3.40.50.150">
    <property type="entry name" value="Vaccinia Virus protein VP39"/>
    <property type="match status" value="1"/>
</dbReference>
<name>V5RKU6_SPIAP</name>
<dbReference type="Pfam" id="PF01479">
    <property type="entry name" value="S4"/>
    <property type="match status" value="1"/>
</dbReference>
<gene>
    <name evidence="5" type="primary">yqxC</name>
    <name evidence="5" type="ORF">SAPIS_v1c05900</name>
</gene>
<evidence type="ECO:0000256" key="1">
    <source>
        <dbReference type="ARBA" id="ARBA00022884"/>
    </source>
</evidence>
<dbReference type="EMBL" id="CP006682">
    <property type="protein sequence ID" value="AHB36435.1"/>
    <property type="molecule type" value="Genomic_DNA"/>
</dbReference>
<evidence type="ECO:0000313" key="5">
    <source>
        <dbReference type="EMBL" id="AHB36435.1"/>
    </source>
</evidence>
<dbReference type="SUPFAM" id="SSF53335">
    <property type="entry name" value="S-adenosyl-L-methionine-dependent methyltransferases"/>
    <property type="match status" value="1"/>
</dbReference>
<dbReference type="Pfam" id="PF01728">
    <property type="entry name" value="FtsJ"/>
    <property type="match status" value="1"/>
</dbReference>
<dbReference type="PANTHER" id="PTHR32319">
    <property type="entry name" value="BACTERIAL HEMOLYSIN-LIKE PROTEIN"/>
    <property type="match status" value="1"/>
</dbReference>
<sequence>MKERLDQILLDSKLVETRSKARGLIMDGKVIVNNEKITKPGTLFDREKIKLNLVNEDNQFVSRAGAKLSKAIELWKLDITNKVCLDIGSSTGGFTDCCLQYGANHVFAVDVGTNQLDYRLRTDKRVTSMEKTNFRNVTRKHFNRNIDFFCCDVSFISLDKILKPLKDIVDDNTFGVLLIKPQFELDKEDVKKGKINSKMDHKKAISRVVDYCNANNFRVNGIDFSPILGNKKKNIEYICYIEKLSNVSHEQPTINNILDIVETAWKYFEVHNE</sequence>
<dbReference type="InterPro" id="IPR029063">
    <property type="entry name" value="SAM-dependent_MTases_sf"/>
</dbReference>
<dbReference type="PIRSF" id="PIRSF005578">
    <property type="entry name" value="TlyA"/>
    <property type="match status" value="1"/>
</dbReference>
<dbReference type="Proteomes" id="UP000018550">
    <property type="component" value="Chromosome"/>
</dbReference>
<dbReference type="GO" id="GO:0003723">
    <property type="term" value="F:RNA binding"/>
    <property type="evidence" value="ECO:0007669"/>
    <property type="project" value="UniProtKB-KW"/>
</dbReference>
<dbReference type="SUPFAM" id="SSF55174">
    <property type="entry name" value="Alpha-L RNA-binding motif"/>
    <property type="match status" value="1"/>
</dbReference>
<proteinExistence type="inferred from homology"/>
<keyword evidence="6" id="KW-1185">Reference proteome</keyword>
<protein>
    <submittedName>
        <fullName evidence="5">rRNA methyltransferase</fullName>
    </submittedName>
</protein>
<comment type="similarity">
    <text evidence="2">Belongs to the TlyA family.</text>
</comment>
<evidence type="ECO:0000313" key="6">
    <source>
        <dbReference type="Proteomes" id="UP000018550"/>
    </source>
</evidence>
<dbReference type="STRING" id="1276258.SAPIS_v1c05900"/>
<dbReference type="CDD" id="cd00165">
    <property type="entry name" value="S4"/>
    <property type="match status" value="1"/>
</dbReference>
<dbReference type="InterPro" id="IPR036986">
    <property type="entry name" value="S4_RNA-bd_sf"/>
</dbReference>
<dbReference type="GO" id="GO:0032259">
    <property type="term" value="P:methylation"/>
    <property type="evidence" value="ECO:0007669"/>
    <property type="project" value="UniProtKB-KW"/>
</dbReference>
<dbReference type="InterPro" id="IPR002877">
    <property type="entry name" value="RNA_MeTrfase_FtsJ_dom"/>
</dbReference>
<dbReference type="InterPro" id="IPR004538">
    <property type="entry name" value="Hemolysin_A/TlyA"/>
</dbReference>
<organism evidence="5 6">
    <name type="scientific">Spiroplasma apis B31</name>
    <dbReference type="NCBI Taxonomy" id="1276258"/>
    <lineage>
        <taxon>Bacteria</taxon>
        <taxon>Bacillati</taxon>
        <taxon>Mycoplasmatota</taxon>
        <taxon>Mollicutes</taxon>
        <taxon>Entomoplasmatales</taxon>
        <taxon>Spiroplasmataceae</taxon>
        <taxon>Spiroplasma</taxon>
    </lineage>
</organism>
<dbReference type="InterPro" id="IPR002942">
    <property type="entry name" value="S4_RNA-bd"/>
</dbReference>
<keyword evidence="5" id="KW-0808">Transferase</keyword>
<dbReference type="PROSITE" id="PS50889">
    <property type="entry name" value="S4"/>
    <property type="match status" value="1"/>
</dbReference>
<dbReference type="SMART" id="SM00363">
    <property type="entry name" value="S4"/>
    <property type="match status" value="1"/>
</dbReference>
<dbReference type="InterPro" id="IPR047048">
    <property type="entry name" value="TlyA"/>
</dbReference>
<dbReference type="AlphaFoldDB" id="V5RKU6"/>
<reference evidence="5 6" key="1">
    <citation type="journal article" date="2014" name="Genome Announc.">
        <title>Complete Genome Sequence of Spiroplasma apis B31T (ATCC 33834), a Bacterium Associated with May Disease of Honeybees (Apis mellifera).</title>
        <authorList>
            <person name="Ku C."/>
            <person name="Lo W.S."/>
            <person name="Chen L.L."/>
            <person name="Kuo C.H."/>
        </authorList>
    </citation>
    <scope>NUCLEOTIDE SEQUENCE [LARGE SCALE GENOMIC DNA]</scope>
    <source>
        <strain evidence="5">B31</strain>
    </source>
</reference>
<dbReference type="eggNOG" id="COG1189">
    <property type="taxonomic scope" value="Bacteria"/>
</dbReference>
<dbReference type="OrthoDB" id="9784736at2"/>
<dbReference type="PATRIC" id="fig|1276258.3.peg.598"/>
<dbReference type="GO" id="GO:0008168">
    <property type="term" value="F:methyltransferase activity"/>
    <property type="evidence" value="ECO:0007669"/>
    <property type="project" value="UniProtKB-KW"/>
</dbReference>
<accession>V5RKU6</accession>
<dbReference type="NCBIfam" id="TIGR00478">
    <property type="entry name" value="tly"/>
    <property type="match status" value="1"/>
</dbReference>
<dbReference type="HOGENOM" id="CLU_058015_3_0_14"/>
<keyword evidence="1 3" id="KW-0694">RNA-binding</keyword>
<dbReference type="PANTHER" id="PTHR32319:SF0">
    <property type="entry name" value="BACTERIAL HEMOLYSIN-LIKE PROTEIN"/>
    <property type="match status" value="1"/>
</dbReference>
<evidence type="ECO:0000256" key="3">
    <source>
        <dbReference type="PROSITE-ProRule" id="PRU00182"/>
    </source>
</evidence>
<dbReference type="KEGG" id="sapi:SAPIS_v1c05900"/>